<feature type="chain" id="PRO_5008899018" description="Chitin-binding type-2 domain-containing protein" evidence="1">
    <location>
        <begin position="26"/>
        <end position="211"/>
    </location>
</feature>
<dbReference type="Gene3D" id="2.170.140.10">
    <property type="entry name" value="Chitin binding domain"/>
    <property type="match status" value="1"/>
</dbReference>
<dbReference type="InterPro" id="IPR036508">
    <property type="entry name" value="Chitin-bd_dom_sf"/>
</dbReference>
<reference evidence="3 4" key="1">
    <citation type="journal article" date="2016" name="Nat. Commun.">
        <title>Extremotolerant tardigrade genome and improved radiotolerance of human cultured cells by tardigrade-unique protein.</title>
        <authorList>
            <person name="Hashimoto T."/>
            <person name="Horikawa D.D."/>
            <person name="Saito Y."/>
            <person name="Kuwahara H."/>
            <person name="Kozuka-Hata H."/>
            <person name="Shin-I T."/>
            <person name="Minakuchi Y."/>
            <person name="Ohishi K."/>
            <person name="Motoyama A."/>
            <person name="Aizu T."/>
            <person name="Enomoto A."/>
            <person name="Kondo K."/>
            <person name="Tanaka S."/>
            <person name="Hara Y."/>
            <person name="Koshikawa S."/>
            <person name="Sagara H."/>
            <person name="Miura T."/>
            <person name="Yokobori S."/>
            <person name="Miyagawa K."/>
            <person name="Suzuki Y."/>
            <person name="Kubo T."/>
            <person name="Oyama M."/>
            <person name="Kohara Y."/>
            <person name="Fujiyama A."/>
            <person name="Arakawa K."/>
            <person name="Katayama T."/>
            <person name="Toyoda A."/>
            <person name="Kunieda T."/>
        </authorList>
    </citation>
    <scope>NUCLEOTIDE SEQUENCE [LARGE SCALE GENOMIC DNA]</scope>
    <source>
        <strain evidence="3 4">YOKOZUNA-1</strain>
    </source>
</reference>
<feature type="domain" description="Chitin-binding type-2" evidence="2">
    <location>
        <begin position="106"/>
        <end position="165"/>
    </location>
</feature>
<dbReference type="InterPro" id="IPR052976">
    <property type="entry name" value="Scoloptoxin-like"/>
</dbReference>
<dbReference type="EMBL" id="BDGG01000013">
    <property type="protein sequence ID" value="GAV06551.1"/>
    <property type="molecule type" value="Genomic_DNA"/>
</dbReference>
<dbReference type="PROSITE" id="PS51257">
    <property type="entry name" value="PROKAR_LIPOPROTEIN"/>
    <property type="match status" value="1"/>
</dbReference>
<dbReference type="SMART" id="SM00494">
    <property type="entry name" value="ChtBD2"/>
    <property type="match status" value="1"/>
</dbReference>
<dbReference type="GO" id="GO:0005576">
    <property type="term" value="C:extracellular region"/>
    <property type="evidence" value="ECO:0007669"/>
    <property type="project" value="InterPro"/>
</dbReference>
<protein>
    <recommendedName>
        <fullName evidence="2">Chitin-binding type-2 domain-containing protein</fullName>
    </recommendedName>
</protein>
<dbReference type="PANTHER" id="PTHR22933:SF42">
    <property type="entry name" value="FI18455P1-RELATED"/>
    <property type="match status" value="1"/>
</dbReference>
<dbReference type="STRING" id="947166.A0A1D1VZK1"/>
<dbReference type="AlphaFoldDB" id="A0A1D1VZK1"/>
<sequence length="211" mass="24004">MILRPSSIWCLPVLVASCTAALVASDLDIANVLEERSAAINRRPFAYPPIASTNNYPVLQVPPVWEALDVLRGRKALSAYEIQVLLAGAVPVVNYPAFDTFPSGTSFDCASVNQSGYYADVETRCQGFHRCDVYGRRSAYLCPNQTVFNQITLVCDWFYNVQCDRSLEFYDYSNSRLYHEEYQWVLLDFPNNRPLHFLKLRKIRSNKSAIV</sequence>
<organism evidence="3 4">
    <name type="scientific">Ramazzottius varieornatus</name>
    <name type="common">Water bear</name>
    <name type="synonym">Tardigrade</name>
    <dbReference type="NCBI Taxonomy" id="947166"/>
    <lineage>
        <taxon>Eukaryota</taxon>
        <taxon>Metazoa</taxon>
        <taxon>Ecdysozoa</taxon>
        <taxon>Tardigrada</taxon>
        <taxon>Eutardigrada</taxon>
        <taxon>Parachela</taxon>
        <taxon>Hypsibioidea</taxon>
        <taxon>Ramazzottiidae</taxon>
        <taxon>Ramazzottius</taxon>
    </lineage>
</organism>
<dbReference type="GO" id="GO:0008061">
    <property type="term" value="F:chitin binding"/>
    <property type="evidence" value="ECO:0007669"/>
    <property type="project" value="InterPro"/>
</dbReference>
<dbReference type="Pfam" id="PF01607">
    <property type="entry name" value="CBM_14"/>
    <property type="match status" value="1"/>
</dbReference>
<evidence type="ECO:0000313" key="4">
    <source>
        <dbReference type="Proteomes" id="UP000186922"/>
    </source>
</evidence>
<dbReference type="PANTHER" id="PTHR22933">
    <property type="entry name" value="FI18007P1-RELATED"/>
    <property type="match status" value="1"/>
</dbReference>
<accession>A0A1D1VZK1</accession>
<name>A0A1D1VZK1_RAMVA</name>
<keyword evidence="4" id="KW-1185">Reference proteome</keyword>
<evidence type="ECO:0000313" key="3">
    <source>
        <dbReference type="EMBL" id="GAV06551.1"/>
    </source>
</evidence>
<dbReference type="OrthoDB" id="6428908at2759"/>
<gene>
    <name evidence="3" type="primary">RvY_16517-1</name>
    <name evidence="3" type="synonym">RvY_16517.1</name>
    <name evidence="3" type="ORF">RvY_16517</name>
</gene>
<evidence type="ECO:0000256" key="1">
    <source>
        <dbReference type="SAM" id="SignalP"/>
    </source>
</evidence>
<dbReference type="InterPro" id="IPR002557">
    <property type="entry name" value="Chitin-bd_dom"/>
</dbReference>
<dbReference type="Proteomes" id="UP000186922">
    <property type="component" value="Unassembled WGS sequence"/>
</dbReference>
<keyword evidence="1" id="KW-0732">Signal</keyword>
<proteinExistence type="predicted"/>
<dbReference type="PROSITE" id="PS50940">
    <property type="entry name" value="CHIT_BIND_II"/>
    <property type="match status" value="1"/>
</dbReference>
<evidence type="ECO:0000259" key="2">
    <source>
        <dbReference type="PROSITE" id="PS50940"/>
    </source>
</evidence>
<dbReference type="SUPFAM" id="SSF57625">
    <property type="entry name" value="Invertebrate chitin-binding proteins"/>
    <property type="match status" value="1"/>
</dbReference>
<feature type="signal peptide" evidence="1">
    <location>
        <begin position="1"/>
        <end position="25"/>
    </location>
</feature>
<comment type="caution">
    <text evidence="3">The sequence shown here is derived from an EMBL/GenBank/DDBJ whole genome shotgun (WGS) entry which is preliminary data.</text>
</comment>